<organism evidence="2 3">
    <name type="scientific">Cyclostephanos tholiformis</name>
    <dbReference type="NCBI Taxonomy" id="382380"/>
    <lineage>
        <taxon>Eukaryota</taxon>
        <taxon>Sar</taxon>
        <taxon>Stramenopiles</taxon>
        <taxon>Ochrophyta</taxon>
        <taxon>Bacillariophyta</taxon>
        <taxon>Coscinodiscophyceae</taxon>
        <taxon>Thalassiosirophycidae</taxon>
        <taxon>Stephanodiscales</taxon>
        <taxon>Stephanodiscaceae</taxon>
        <taxon>Cyclostephanos</taxon>
    </lineage>
</organism>
<dbReference type="AlphaFoldDB" id="A0ABD3SR70"/>
<accession>A0ABD3SR70</accession>
<feature type="compositionally biased region" description="Basic residues" evidence="1">
    <location>
        <begin position="42"/>
        <end position="55"/>
    </location>
</feature>
<dbReference type="PANTHER" id="PTHR13484:SF0">
    <property type="entry name" value="PRE-MRNA 3'-END-PROCESSING FACTOR FIP1"/>
    <property type="match status" value="1"/>
</dbReference>
<reference evidence="2 3" key="1">
    <citation type="submission" date="2024-10" db="EMBL/GenBank/DDBJ databases">
        <title>Updated reference genomes for cyclostephanoid diatoms.</title>
        <authorList>
            <person name="Roberts W.R."/>
            <person name="Alverson A.J."/>
        </authorList>
    </citation>
    <scope>NUCLEOTIDE SEQUENCE [LARGE SCALE GENOMIC DNA]</scope>
    <source>
        <strain evidence="2 3">AJA228-03</strain>
    </source>
</reference>
<dbReference type="Pfam" id="PF09725">
    <property type="entry name" value="Fra10Ac1"/>
    <property type="match status" value="1"/>
</dbReference>
<dbReference type="InterPro" id="IPR051187">
    <property type="entry name" value="Pre-mRNA_3'-end_processing_reg"/>
</dbReference>
<evidence type="ECO:0000256" key="1">
    <source>
        <dbReference type="SAM" id="MobiDB-lite"/>
    </source>
</evidence>
<feature type="region of interest" description="Disordered" evidence="1">
    <location>
        <begin position="269"/>
        <end position="396"/>
    </location>
</feature>
<sequence length="481" mass="54226">MVEASDSSSSSSSSSRSDGRRARRGRRTRARWEEEDDDVHERRRRKEGKMRRVGRVVRVDDDDDDDDDIDDDPPPMTTTRTNDDATNSNTMTMPPAPSDYDELRSHYRFVLPDDDDDVNRADGHRDGVVVDGGGGNSNAATWQDRMVRKYHDHLYKEYVLADLSRVYENGTVGLRWRTADEVARGRGFRCCGNLNCPSSSGSSESSIGAATEAAAVRRYVGIGVPENGGRVPMGMMLPATTASDVAGGMEVDDPLELYLRSCRSGGRIWRDNDEMRGGGKNNAKEEEEEEGGGVEDGGGGGGGGGRRRNTKRDDDDRRRRRRRSKGDRDETGLCRRDSSSRHRRKLKQRRRRRGGSDSEEGADDETNHRRRRRRRHHSPLGPEEEEEEEEEHDEVRRLSNVPYGIGLHDYEVDFAYQERGMPMRELVKARLCLRCAPLLFMARGGKKDDGRCVVVIAPAMRARLAREDAARRRYRSGVLPG</sequence>
<evidence type="ECO:0000313" key="2">
    <source>
        <dbReference type="EMBL" id="KAL3826958.1"/>
    </source>
</evidence>
<dbReference type="EMBL" id="JALLPB020000010">
    <property type="protein sequence ID" value="KAL3826958.1"/>
    <property type="molecule type" value="Genomic_DNA"/>
</dbReference>
<keyword evidence="3" id="KW-1185">Reference proteome</keyword>
<dbReference type="Proteomes" id="UP001530377">
    <property type="component" value="Unassembled WGS sequence"/>
</dbReference>
<feature type="region of interest" description="Disordered" evidence="1">
    <location>
        <begin position="1"/>
        <end position="99"/>
    </location>
</feature>
<feature type="compositionally biased region" description="Basic and acidic residues" evidence="1">
    <location>
        <begin position="326"/>
        <end position="340"/>
    </location>
</feature>
<comment type="caution">
    <text evidence="2">The sequence shown here is derived from an EMBL/GenBank/DDBJ whole genome shotgun (WGS) entry which is preliminary data.</text>
</comment>
<protein>
    <submittedName>
        <fullName evidence="2">Uncharacterized protein</fullName>
    </submittedName>
</protein>
<feature type="compositionally biased region" description="Polar residues" evidence="1">
    <location>
        <begin position="77"/>
        <end position="92"/>
    </location>
</feature>
<gene>
    <name evidence="2" type="ORF">ACHAXA_000022</name>
</gene>
<dbReference type="PANTHER" id="PTHR13484">
    <property type="entry name" value="FIP1-LIKE 1 PROTEIN"/>
    <property type="match status" value="1"/>
</dbReference>
<proteinExistence type="predicted"/>
<feature type="compositionally biased region" description="Basic residues" evidence="1">
    <location>
        <begin position="368"/>
        <end position="378"/>
    </location>
</feature>
<feature type="compositionally biased region" description="Acidic residues" evidence="1">
    <location>
        <begin position="382"/>
        <end position="392"/>
    </location>
</feature>
<name>A0ABD3SR70_9STRA</name>
<feature type="compositionally biased region" description="Low complexity" evidence="1">
    <location>
        <begin position="1"/>
        <end position="16"/>
    </location>
</feature>
<feature type="compositionally biased region" description="Basic residues" evidence="1">
    <location>
        <begin position="341"/>
        <end position="353"/>
    </location>
</feature>
<evidence type="ECO:0000313" key="3">
    <source>
        <dbReference type="Proteomes" id="UP001530377"/>
    </source>
</evidence>
<feature type="compositionally biased region" description="Acidic residues" evidence="1">
    <location>
        <begin position="60"/>
        <end position="73"/>
    </location>
</feature>
<dbReference type="InterPro" id="IPR019129">
    <property type="entry name" value="Folate-sensitive_fs_Fra10Ac1"/>
</dbReference>
<feature type="compositionally biased region" description="Gly residues" evidence="1">
    <location>
        <begin position="294"/>
        <end position="304"/>
    </location>
</feature>